<comment type="caution">
    <text evidence="1">The sequence shown here is derived from an EMBL/GenBank/DDBJ whole genome shotgun (WGS) entry which is preliminary data.</text>
</comment>
<dbReference type="AlphaFoldDB" id="A0A0T5XFI3"/>
<dbReference type="Proteomes" id="UP000005273">
    <property type="component" value="Unassembled WGS sequence"/>
</dbReference>
<dbReference type="EMBL" id="ACJX03000001">
    <property type="protein sequence ID" value="KRT36485.1"/>
    <property type="molecule type" value="Genomic_DNA"/>
</dbReference>
<evidence type="ECO:0000313" key="1">
    <source>
        <dbReference type="EMBL" id="KRT36485.1"/>
    </source>
</evidence>
<dbReference type="RefSeq" id="WP_009200836.1">
    <property type="nucleotide sequence ID" value="NZ_ACJX03000001.1"/>
</dbReference>
<reference evidence="2" key="1">
    <citation type="submission" date="2012-09" db="EMBL/GenBank/DDBJ databases">
        <authorList>
            <person name="Weinstock G."/>
            <person name="Sodergren E."/>
            <person name="Clifton S."/>
            <person name="Fulton L."/>
            <person name="Fulton B."/>
            <person name="Courtney L."/>
            <person name="Fronick C."/>
            <person name="Harrison M."/>
            <person name="Strong C."/>
            <person name="Farmer C."/>
            <person name="Delehaunty K."/>
            <person name="Markovic C."/>
            <person name="Hall O."/>
            <person name="Minx P."/>
            <person name="Tomlinson C."/>
            <person name="Mitreva M."/>
            <person name="Nelson J."/>
            <person name="Hou S."/>
            <person name="Wollam A."/>
            <person name="Pepin K.H."/>
            <person name="Johnson M."/>
            <person name="Bhonagiri V."/>
            <person name="Nash W.E."/>
            <person name="Suruliraj S."/>
            <person name="Warren W."/>
            <person name="Chinwalla A."/>
            <person name="Mardis E.R."/>
            <person name="Wilson R.K."/>
        </authorList>
    </citation>
    <scope>NUCLEOTIDE SEQUENCE [LARGE SCALE GENOMIC DNA]</scope>
    <source>
        <strain evidence="2">OS1</strain>
    </source>
</reference>
<accession>A0A0T5XFI3</accession>
<name>A0A0T5XFI3_9BACT</name>
<gene>
    <name evidence="1" type="ORF">HMPREF1705_03766</name>
</gene>
<dbReference type="STRING" id="592015.HMPREF1705_03766"/>
<proteinExistence type="predicted"/>
<keyword evidence="2" id="KW-1185">Reference proteome</keyword>
<protein>
    <submittedName>
        <fullName evidence="1">Uncharacterized protein</fullName>
    </submittedName>
</protein>
<organism evidence="1 2">
    <name type="scientific">Acetomicrobium hydrogeniformans ATCC BAA-1850</name>
    <dbReference type="NCBI Taxonomy" id="592015"/>
    <lineage>
        <taxon>Bacteria</taxon>
        <taxon>Thermotogati</taxon>
        <taxon>Synergistota</taxon>
        <taxon>Synergistia</taxon>
        <taxon>Synergistales</taxon>
        <taxon>Acetomicrobiaceae</taxon>
        <taxon>Acetomicrobium</taxon>
    </lineage>
</organism>
<evidence type="ECO:0000313" key="2">
    <source>
        <dbReference type="Proteomes" id="UP000005273"/>
    </source>
</evidence>
<sequence>MGRQVFIIIRKLIFIILISLVSFLMEDVNVWAGEIPSSKVLIEQEIEKLEKTKEQMSRKGVDYLKKIEVDDEIYFLKKCIASIDLVALAKERYENAVDKTSFAKYVGIYDSLSIASRVMVECLPEETREEFLDWYLEARLEMSNISRNLGLVSEEESKDNAHHDSDIIQEAELELDALVKKALSESLQDINSIEPNGFLYGILVKCQKLHDNLNDALNESIDLVDLDDAIIKAQKTIQIIKNRQSLKYNLWAEKIVRSVDINKKYDADEASYLYKKLGLIDLNLIFEPSLARAITERMYILYDQIKTEQQKARVRYESIFLLDERKGLNDF</sequence>